<feature type="binding site" evidence="8">
    <location>
        <position position="276"/>
    </location>
    <ligand>
        <name>Zn(2+)</name>
        <dbReference type="ChEBI" id="CHEBI:29105"/>
        <note>catalytic</note>
    </ligand>
</feature>
<keyword evidence="12" id="KW-1185">Reference proteome</keyword>
<evidence type="ECO:0000313" key="12">
    <source>
        <dbReference type="Proteomes" id="UP000030746"/>
    </source>
</evidence>
<keyword evidence="2 8" id="KW-0479">Metal-binding</keyword>
<keyword evidence="1" id="KW-0645">Protease</keyword>
<accession>V4CJD7</accession>
<dbReference type="OMA" id="CEEAHET"/>
<evidence type="ECO:0000256" key="8">
    <source>
        <dbReference type="PROSITE-ProRule" id="PRU00276"/>
    </source>
</evidence>
<keyword evidence="7" id="KW-0325">Glycoprotein</keyword>
<evidence type="ECO:0000259" key="10">
    <source>
        <dbReference type="PROSITE" id="PS50215"/>
    </source>
</evidence>
<proteinExistence type="predicted"/>
<dbReference type="KEGG" id="lgi:LOTGIDRAFT_238037"/>
<keyword evidence="9" id="KW-0732">Signal</keyword>
<feature type="chain" id="PRO_5004718319" description="Peptidase M12B domain-containing protein" evidence="9">
    <location>
        <begin position="23"/>
        <end position="540"/>
    </location>
</feature>
<dbReference type="Pfam" id="PF01421">
    <property type="entry name" value="Reprolysin"/>
    <property type="match status" value="1"/>
</dbReference>
<dbReference type="GO" id="GO:0046872">
    <property type="term" value="F:metal ion binding"/>
    <property type="evidence" value="ECO:0007669"/>
    <property type="project" value="UniProtKB-KW"/>
</dbReference>
<dbReference type="OrthoDB" id="10035764at2759"/>
<dbReference type="Gene3D" id="3.40.1620.60">
    <property type="match status" value="1"/>
</dbReference>
<evidence type="ECO:0000256" key="9">
    <source>
        <dbReference type="SAM" id="SignalP"/>
    </source>
</evidence>
<evidence type="ECO:0000313" key="11">
    <source>
        <dbReference type="EMBL" id="ESP02310.1"/>
    </source>
</evidence>
<dbReference type="Proteomes" id="UP000030746">
    <property type="component" value="Unassembled WGS sequence"/>
</dbReference>
<name>V4CJD7_LOTGI</name>
<keyword evidence="3" id="KW-0378">Hydrolase</keyword>
<dbReference type="PROSITE" id="PS50215">
    <property type="entry name" value="ADAM_MEPRO"/>
    <property type="match status" value="1"/>
</dbReference>
<dbReference type="RefSeq" id="XP_009047018.1">
    <property type="nucleotide sequence ID" value="XM_009048770.1"/>
</dbReference>
<dbReference type="GO" id="GO:0004222">
    <property type="term" value="F:metalloendopeptidase activity"/>
    <property type="evidence" value="ECO:0007669"/>
    <property type="project" value="InterPro"/>
</dbReference>
<dbReference type="SUPFAM" id="SSF55486">
    <property type="entry name" value="Metalloproteases ('zincins'), catalytic domain"/>
    <property type="match status" value="1"/>
</dbReference>
<dbReference type="SMART" id="SM00608">
    <property type="entry name" value="ACR"/>
    <property type="match status" value="1"/>
</dbReference>
<dbReference type="AlphaFoldDB" id="V4CJD7"/>
<dbReference type="PANTHER" id="PTHR11905:SF159">
    <property type="entry name" value="ADAM METALLOPROTEASE"/>
    <property type="match status" value="1"/>
</dbReference>
<feature type="binding site" evidence="8">
    <location>
        <position position="286"/>
    </location>
    <ligand>
        <name>Zn(2+)</name>
        <dbReference type="ChEBI" id="CHEBI:29105"/>
        <note>catalytic</note>
    </ligand>
</feature>
<reference evidence="11 12" key="1">
    <citation type="journal article" date="2013" name="Nature">
        <title>Insights into bilaterian evolution from three spiralian genomes.</title>
        <authorList>
            <person name="Simakov O."/>
            <person name="Marletaz F."/>
            <person name="Cho S.J."/>
            <person name="Edsinger-Gonzales E."/>
            <person name="Havlak P."/>
            <person name="Hellsten U."/>
            <person name="Kuo D.H."/>
            <person name="Larsson T."/>
            <person name="Lv J."/>
            <person name="Arendt D."/>
            <person name="Savage R."/>
            <person name="Osoegawa K."/>
            <person name="de Jong P."/>
            <person name="Grimwood J."/>
            <person name="Chapman J.A."/>
            <person name="Shapiro H."/>
            <person name="Aerts A."/>
            <person name="Otillar R.P."/>
            <person name="Terry A.Y."/>
            <person name="Boore J.L."/>
            <person name="Grigoriev I.V."/>
            <person name="Lindberg D.R."/>
            <person name="Seaver E.C."/>
            <person name="Weisblat D.A."/>
            <person name="Putnam N.H."/>
            <person name="Rokhsar D.S."/>
        </authorList>
    </citation>
    <scope>NUCLEOTIDE SEQUENCE [LARGE SCALE GENOMIC DNA]</scope>
</reference>
<feature type="active site" evidence="8">
    <location>
        <position position="277"/>
    </location>
</feature>
<comment type="caution">
    <text evidence="8">Lacks conserved residue(s) required for the propagation of feature annotation.</text>
</comment>
<keyword evidence="4 8" id="KW-0862">Zinc</keyword>
<evidence type="ECO:0000256" key="4">
    <source>
        <dbReference type="ARBA" id="ARBA00022833"/>
    </source>
</evidence>
<evidence type="ECO:0000256" key="5">
    <source>
        <dbReference type="ARBA" id="ARBA00023049"/>
    </source>
</evidence>
<dbReference type="Gene3D" id="3.40.390.10">
    <property type="entry name" value="Collagenase (Catalytic Domain)"/>
    <property type="match status" value="1"/>
</dbReference>
<dbReference type="GeneID" id="20250640"/>
<evidence type="ECO:0000256" key="7">
    <source>
        <dbReference type="ARBA" id="ARBA00023180"/>
    </source>
</evidence>
<evidence type="ECO:0000256" key="1">
    <source>
        <dbReference type="ARBA" id="ARBA00022670"/>
    </source>
</evidence>
<feature type="binding site" evidence="8">
    <location>
        <position position="280"/>
    </location>
    <ligand>
        <name>Zn(2+)</name>
        <dbReference type="ChEBI" id="CHEBI:29105"/>
        <note>catalytic</note>
    </ligand>
</feature>
<dbReference type="Pfam" id="PF17771">
    <property type="entry name" value="ADAMTS_CR_2"/>
    <property type="match status" value="1"/>
</dbReference>
<dbReference type="HOGENOM" id="CLU_518023_0_0_1"/>
<dbReference type="PANTHER" id="PTHR11905">
    <property type="entry name" value="ADAM A DISINTEGRIN AND METALLOPROTEASE DOMAIN"/>
    <property type="match status" value="1"/>
</dbReference>
<organism evidence="11 12">
    <name type="scientific">Lottia gigantea</name>
    <name type="common">Giant owl limpet</name>
    <dbReference type="NCBI Taxonomy" id="225164"/>
    <lineage>
        <taxon>Eukaryota</taxon>
        <taxon>Metazoa</taxon>
        <taxon>Spiralia</taxon>
        <taxon>Lophotrochozoa</taxon>
        <taxon>Mollusca</taxon>
        <taxon>Gastropoda</taxon>
        <taxon>Patellogastropoda</taxon>
        <taxon>Lottioidea</taxon>
        <taxon>Lottiidae</taxon>
        <taxon>Lottia</taxon>
    </lineage>
</organism>
<keyword evidence="5" id="KW-0482">Metalloprotease</keyword>
<evidence type="ECO:0000256" key="2">
    <source>
        <dbReference type="ARBA" id="ARBA00022723"/>
    </source>
</evidence>
<dbReference type="InterPro" id="IPR024079">
    <property type="entry name" value="MetalloPept_cat_dom_sf"/>
</dbReference>
<dbReference type="InterPro" id="IPR041645">
    <property type="entry name" value="ADAMTS_CR_2"/>
</dbReference>
<evidence type="ECO:0000256" key="6">
    <source>
        <dbReference type="ARBA" id="ARBA00023157"/>
    </source>
</evidence>
<dbReference type="CTD" id="20250640"/>
<dbReference type="EMBL" id="KB200294">
    <property type="protein sequence ID" value="ESP02310.1"/>
    <property type="molecule type" value="Genomic_DNA"/>
</dbReference>
<feature type="domain" description="Peptidase M12B" evidence="10">
    <location>
        <begin position="110"/>
        <end position="344"/>
    </location>
</feature>
<gene>
    <name evidence="11" type="ORF">LOTGIDRAFT_238037</name>
</gene>
<protein>
    <recommendedName>
        <fullName evidence="10">Peptidase M12B domain-containing protein</fullName>
    </recommendedName>
</protein>
<dbReference type="GO" id="GO:0006509">
    <property type="term" value="P:membrane protein ectodomain proteolysis"/>
    <property type="evidence" value="ECO:0007669"/>
    <property type="project" value="TreeGrafter"/>
</dbReference>
<sequence>MGSLLYLCIISIIPITSHIAHARRHIREDSIVNIYSDKPSDYLRFDILYPDDLNSTSQVYLNDLKPDLSYNYHQLQSELENEAEKKKFNKDVESATHYITKRAVRSRIDGKVEVLVVIDNSIYRYYMKKSRNKERVALARIRRYYGMVFAMVDQRFQTIKDDEMSITVKISGFHIAKSRLESAWLEYVVEWGKGRTEAKVDANTALKRFQKWLRIQDTIPKHDHAMVFTRYLLVTRGTVEVGGMAFVDSICQTKEGSSSSIVVDMGDFQCVKVATHELGHSLGAGHDGDGKSADCPPDHNYVMAPQNSNLKSTLKNAFLFSPCSIRQIKALIRSEKGKCVQDIPVIHYQYNLARRPPGQIYNAGNQCKLIFGPKSGFCSKGKMRSSMCGQLWCKDPVNNRTCRTHSYLTALPGTKCAGGKVCHLGECLRDPNSVIPFTPLSSNSIQIDKASATRHAQKVNHRLSRLNKPRGRMARPRNRGFRYRARIRSRTRSRARAYRRKPAHCEDKNLGYCKGLLKINPRACRRKQLREYCCSTCYSR</sequence>
<feature type="signal peptide" evidence="9">
    <location>
        <begin position="1"/>
        <end position="22"/>
    </location>
</feature>
<dbReference type="InterPro" id="IPR006586">
    <property type="entry name" value="ADAM_Cys-rich"/>
</dbReference>
<keyword evidence="6" id="KW-1015">Disulfide bond</keyword>
<dbReference type="InterPro" id="IPR001590">
    <property type="entry name" value="Peptidase_M12B"/>
</dbReference>
<evidence type="ECO:0000256" key="3">
    <source>
        <dbReference type="ARBA" id="ARBA00022801"/>
    </source>
</evidence>